<dbReference type="PANTHER" id="PTHR22916">
    <property type="entry name" value="GLYCOSYLTRANSFERASE"/>
    <property type="match status" value="1"/>
</dbReference>
<dbReference type="PANTHER" id="PTHR22916:SF3">
    <property type="entry name" value="UDP-GLCNAC:BETAGAL BETA-1,3-N-ACETYLGLUCOSAMINYLTRANSFERASE-LIKE PROTEIN 1"/>
    <property type="match status" value="1"/>
</dbReference>
<dbReference type="InterPro" id="IPR001173">
    <property type="entry name" value="Glyco_trans_2-like"/>
</dbReference>
<evidence type="ECO:0000313" key="3">
    <source>
        <dbReference type="Proteomes" id="UP000255103"/>
    </source>
</evidence>
<dbReference type="InterPro" id="IPR029044">
    <property type="entry name" value="Nucleotide-diphossugar_trans"/>
</dbReference>
<evidence type="ECO:0000259" key="1">
    <source>
        <dbReference type="Pfam" id="PF00535"/>
    </source>
</evidence>
<protein>
    <submittedName>
        <fullName evidence="2">Putative glycosyl transferase</fullName>
    </submittedName>
</protein>
<keyword evidence="2" id="KW-0808">Transferase</keyword>
<sequence>MSNQKDNLKVDHWGAGGSDLKDHYTKAEQYAMIQKAEEQCGKYLDPNFDPSSFIFPRDNFAVVAHIESRCVFAQDSSSQDTPLFTIAIPTFNRVETLKRALLSALKQDFSAYYEIIVVENPNDTTYAAESMLLDEFRGQITYYQNSQNIGGYNNYNRCLKLARGKWMCLLHSDDELLPQYLSVMQKLVANPSYKEAYLIGVAQENDNITSMIYPKNTMQKIVSKFYSQSYLLQKQMQPQKMEILLLFHPVHCYTIVPNV</sequence>
<organism evidence="2 3">
    <name type="scientific">Helicobacter cinaedi</name>
    <dbReference type="NCBI Taxonomy" id="213"/>
    <lineage>
        <taxon>Bacteria</taxon>
        <taxon>Pseudomonadati</taxon>
        <taxon>Campylobacterota</taxon>
        <taxon>Epsilonproteobacteria</taxon>
        <taxon>Campylobacterales</taxon>
        <taxon>Helicobacteraceae</taxon>
        <taxon>Helicobacter</taxon>
    </lineage>
</organism>
<reference evidence="2 3" key="1">
    <citation type="submission" date="2018-06" db="EMBL/GenBank/DDBJ databases">
        <authorList>
            <consortium name="Pathogen Informatics"/>
            <person name="Doyle S."/>
        </authorList>
    </citation>
    <scope>NUCLEOTIDE SEQUENCE [LARGE SCALE GENOMIC DNA]</scope>
    <source>
        <strain evidence="2 3">NCTC12219</strain>
    </source>
</reference>
<dbReference type="EMBL" id="UGHX01000002">
    <property type="protein sequence ID" value="STP14243.1"/>
    <property type="molecule type" value="Genomic_DNA"/>
</dbReference>
<evidence type="ECO:0000313" key="2">
    <source>
        <dbReference type="EMBL" id="STP14243.1"/>
    </source>
</evidence>
<dbReference type="GO" id="GO:0016758">
    <property type="term" value="F:hexosyltransferase activity"/>
    <property type="evidence" value="ECO:0007669"/>
    <property type="project" value="UniProtKB-ARBA"/>
</dbReference>
<name>A0A377JWL3_9HELI</name>
<dbReference type="Gene3D" id="3.90.550.10">
    <property type="entry name" value="Spore Coat Polysaccharide Biosynthesis Protein SpsA, Chain A"/>
    <property type="match status" value="1"/>
</dbReference>
<dbReference type="Proteomes" id="UP000255103">
    <property type="component" value="Unassembled WGS sequence"/>
</dbReference>
<dbReference type="RefSeq" id="WP_115722433.1">
    <property type="nucleotide sequence ID" value="NZ_UGHX01000002.1"/>
</dbReference>
<dbReference type="SUPFAM" id="SSF53448">
    <property type="entry name" value="Nucleotide-diphospho-sugar transferases"/>
    <property type="match status" value="1"/>
</dbReference>
<dbReference type="AlphaFoldDB" id="A0A377JWL3"/>
<feature type="domain" description="Glycosyltransferase 2-like" evidence="1">
    <location>
        <begin position="85"/>
        <end position="193"/>
    </location>
</feature>
<proteinExistence type="predicted"/>
<dbReference type="CDD" id="cd00761">
    <property type="entry name" value="Glyco_tranf_GTA_type"/>
    <property type="match status" value="1"/>
</dbReference>
<gene>
    <name evidence="2" type="ORF">NCTC12219_01786</name>
</gene>
<accession>A0A377JWL3</accession>
<dbReference type="Pfam" id="PF00535">
    <property type="entry name" value="Glycos_transf_2"/>
    <property type="match status" value="1"/>
</dbReference>